<feature type="transmembrane region" description="Helical" evidence="8">
    <location>
        <begin position="78"/>
        <end position="103"/>
    </location>
</feature>
<dbReference type="Pfam" id="PF07885">
    <property type="entry name" value="Ion_trans_2"/>
    <property type="match status" value="1"/>
</dbReference>
<sequence length="108" mass="11908">MVSFLLTVWRLLKGLVHAFKEKDFQALFVLILMTLLSGTIFYTTVEGLSILDALYFCVATLSTVGDPEFKPHTSLGKVFTIVYILAGTGLFLGLIIKVAFGIFKSGNR</sequence>
<dbReference type="EMBL" id="JAAOIW010000010">
    <property type="protein sequence ID" value="NHN33026.1"/>
    <property type="molecule type" value="Genomic_DNA"/>
</dbReference>
<evidence type="ECO:0000259" key="9">
    <source>
        <dbReference type="Pfam" id="PF07885"/>
    </source>
</evidence>
<comment type="caution">
    <text evidence="10">The sequence shown here is derived from an EMBL/GenBank/DDBJ whole genome shotgun (WGS) entry which is preliminary data.</text>
</comment>
<keyword evidence="6 8" id="KW-0472">Membrane</keyword>
<evidence type="ECO:0000256" key="6">
    <source>
        <dbReference type="ARBA" id="ARBA00023136"/>
    </source>
</evidence>
<evidence type="ECO:0000256" key="1">
    <source>
        <dbReference type="ARBA" id="ARBA00004141"/>
    </source>
</evidence>
<dbReference type="SUPFAM" id="SSF81324">
    <property type="entry name" value="Voltage-gated potassium channels"/>
    <property type="match status" value="1"/>
</dbReference>
<keyword evidence="5" id="KW-0406">Ion transport</keyword>
<proteinExistence type="predicted"/>
<organism evidence="10 11">
    <name type="scientific">Paenibacillus agricola</name>
    <dbReference type="NCBI Taxonomy" id="2716264"/>
    <lineage>
        <taxon>Bacteria</taxon>
        <taxon>Bacillati</taxon>
        <taxon>Bacillota</taxon>
        <taxon>Bacilli</taxon>
        <taxon>Bacillales</taxon>
        <taxon>Paenibacillaceae</taxon>
        <taxon>Paenibacillus</taxon>
    </lineage>
</organism>
<feature type="domain" description="Potassium channel" evidence="9">
    <location>
        <begin position="30"/>
        <end position="95"/>
    </location>
</feature>
<dbReference type="RefSeq" id="WP_166153324.1">
    <property type="nucleotide sequence ID" value="NZ_JAAOIW010000010.1"/>
</dbReference>
<gene>
    <name evidence="10" type="ORF">G9U52_24730</name>
</gene>
<evidence type="ECO:0000256" key="3">
    <source>
        <dbReference type="ARBA" id="ARBA00022692"/>
    </source>
</evidence>
<dbReference type="PANTHER" id="PTHR11003:SF291">
    <property type="entry name" value="IP11374P"/>
    <property type="match status" value="1"/>
</dbReference>
<name>A0ABX0JGQ9_9BACL</name>
<reference evidence="10" key="1">
    <citation type="submission" date="2020-03" db="EMBL/GenBank/DDBJ databases">
        <title>Draft sequencing of Paenibacilllus sp. S3N08.</title>
        <authorList>
            <person name="Kim D.-U."/>
        </authorList>
    </citation>
    <scope>NUCLEOTIDE SEQUENCE</scope>
    <source>
        <strain evidence="10">S3N08</strain>
    </source>
</reference>
<accession>A0ABX0JGQ9</accession>
<keyword evidence="4 8" id="KW-1133">Transmembrane helix</keyword>
<dbReference type="GO" id="GO:0034220">
    <property type="term" value="P:monoatomic ion transmembrane transport"/>
    <property type="evidence" value="ECO:0007669"/>
    <property type="project" value="UniProtKB-KW"/>
</dbReference>
<evidence type="ECO:0000256" key="4">
    <source>
        <dbReference type="ARBA" id="ARBA00022989"/>
    </source>
</evidence>
<dbReference type="Proteomes" id="UP001165962">
    <property type="component" value="Unassembled WGS sequence"/>
</dbReference>
<keyword evidence="2" id="KW-0813">Transport</keyword>
<keyword evidence="11" id="KW-1185">Reference proteome</keyword>
<keyword evidence="7 10" id="KW-0407">Ion channel</keyword>
<evidence type="ECO:0000256" key="8">
    <source>
        <dbReference type="SAM" id="Phobius"/>
    </source>
</evidence>
<dbReference type="Gene3D" id="1.10.287.70">
    <property type="match status" value="1"/>
</dbReference>
<keyword evidence="3 8" id="KW-0812">Transmembrane</keyword>
<feature type="transmembrane region" description="Helical" evidence="8">
    <location>
        <begin position="28"/>
        <end position="57"/>
    </location>
</feature>
<evidence type="ECO:0000256" key="7">
    <source>
        <dbReference type="ARBA" id="ARBA00023303"/>
    </source>
</evidence>
<evidence type="ECO:0000313" key="11">
    <source>
        <dbReference type="Proteomes" id="UP001165962"/>
    </source>
</evidence>
<evidence type="ECO:0000256" key="5">
    <source>
        <dbReference type="ARBA" id="ARBA00023065"/>
    </source>
</evidence>
<protein>
    <submittedName>
        <fullName evidence="10">Two pore domain potassium channel family protein</fullName>
    </submittedName>
</protein>
<dbReference type="InterPro" id="IPR013099">
    <property type="entry name" value="K_chnl_dom"/>
</dbReference>
<comment type="subcellular location">
    <subcellularLocation>
        <location evidence="1">Membrane</location>
        <topology evidence="1">Multi-pass membrane protein</topology>
    </subcellularLocation>
</comment>
<dbReference type="PANTHER" id="PTHR11003">
    <property type="entry name" value="POTASSIUM CHANNEL, SUBFAMILY K"/>
    <property type="match status" value="1"/>
</dbReference>
<evidence type="ECO:0000313" key="10">
    <source>
        <dbReference type="EMBL" id="NHN33026.1"/>
    </source>
</evidence>
<evidence type="ECO:0000256" key="2">
    <source>
        <dbReference type="ARBA" id="ARBA00022448"/>
    </source>
</evidence>
<dbReference type="InterPro" id="IPR003280">
    <property type="entry name" value="2pore_dom_K_chnl"/>
</dbReference>